<gene>
    <name evidence="1" type="ORF">MM415A03281_0007</name>
    <name evidence="2" type="ORF">MM415B04004_0007</name>
</gene>
<evidence type="ECO:0000313" key="1">
    <source>
        <dbReference type="EMBL" id="QJA71298.1"/>
    </source>
</evidence>
<proteinExistence type="predicted"/>
<protein>
    <submittedName>
        <fullName evidence="1">Uncharacterized protein</fullName>
    </submittedName>
</protein>
<dbReference type="EMBL" id="MT143202">
    <property type="protein sequence ID" value="QJA94087.1"/>
    <property type="molecule type" value="Genomic_DNA"/>
</dbReference>
<accession>A0A6M3JPV8</accession>
<organism evidence="1">
    <name type="scientific">viral metagenome</name>
    <dbReference type="NCBI Taxonomy" id="1070528"/>
    <lineage>
        <taxon>unclassified sequences</taxon>
        <taxon>metagenomes</taxon>
        <taxon>organismal metagenomes</taxon>
    </lineage>
</organism>
<dbReference type="AlphaFoldDB" id="A0A6M3JPV8"/>
<evidence type="ECO:0000313" key="2">
    <source>
        <dbReference type="EMBL" id="QJA94087.1"/>
    </source>
</evidence>
<sequence length="169" mass="19804">MIMITHSGLVLKGERWLYGNSQFKNRYKANVVFRELVTWCRETPDLLGWTRGSVTSILIEAKVSRGDFKAECRKLHRRVPERAMGNFRFYLTPYGLIRPEEVPGSWGLLWLSKTAKSIRLVKPAEYQKANTKEEYKFLLSVVRRFKATATINGTDFKTYLDYKDKRDEN</sequence>
<reference evidence="1" key="1">
    <citation type="submission" date="2020-03" db="EMBL/GenBank/DDBJ databases">
        <title>The deep terrestrial virosphere.</title>
        <authorList>
            <person name="Holmfeldt K."/>
            <person name="Nilsson E."/>
            <person name="Simone D."/>
            <person name="Lopez-Fernandez M."/>
            <person name="Wu X."/>
            <person name="de Brujin I."/>
            <person name="Lundin D."/>
            <person name="Andersson A."/>
            <person name="Bertilsson S."/>
            <person name="Dopson M."/>
        </authorList>
    </citation>
    <scope>NUCLEOTIDE SEQUENCE</scope>
    <source>
        <strain evidence="1">MM415A03281</strain>
        <strain evidence="2">MM415B04004</strain>
    </source>
</reference>
<name>A0A6M3JPV8_9ZZZZ</name>
<dbReference type="EMBL" id="MT141862">
    <property type="protein sequence ID" value="QJA71298.1"/>
    <property type="molecule type" value="Genomic_DNA"/>
</dbReference>